<sequence length="134" mass="13441">MALPQIHHATGVSSKAAAAEPTRITAITINARLRKVYLRALTAAAVLVSNRRRRDVPDATVGGASWSSSSSSKPQVSSTYSYSYSYSTGSASGSAWPATPSAASASASSADSPTAAPAPTGSASESSSTTSTSK</sequence>
<dbReference type="Proteomes" id="UP000050164">
    <property type="component" value="Unassembled WGS sequence"/>
</dbReference>
<evidence type="ECO:0000256" key="1">
    <source>
        <dbReference type="SAM" id="MobiDB-lite"/>
    </source>
</evidence>
<feature type="compositionally biased region" description="Low complexity" evidence="1">
    <location>
        <begin position="65"/>
        <end position="134"/>
    </location>
</feature>
<dbReference type="AlphaFoldDB" id="A0A655A2Q9"/>
<reference evidence="2 3" key="1">
    <citation type="submission" date="2015-03" db="EMBL/GenBank/DDBJ databases">
        <authorList>
            <consortium name="Pathogen Informatics"/>
        </authorList>
    </citation>
    <scope>NUCLEOTIDE SEQUENCE [LARGE SCALE GENOMIC DNA]</scope>
    <source>
        <strain evidence="2 3">Bir 185</strain>
    </source>
</reference>
<evidence type="ECO:0000313" key="2">
    <source>
        <dbReference type="EMBL" id="CKS05861.1"/>
    </source>
</evidence>
<dbReference type="EMBL" id="CNFT01000634">
    <property type="protein sequence ID" value="CKS05861.1"/>
    <property type="molecule type" value="Genomic_DNA"/>
</dbReference>
<accession>A0A655A2Q9</accession>
<feature type="region of interest" description="Disordered" evidence="1">
    <location>
        <begin position="48"/>
        <end position="134"/>
    </location>
</feature>
<name>A0A655A2Q9_MYCTX</name>
<gene>
    <name evidence="2" type="ORF">ERS027659_02577</name>
</gene>
<organism evidence="2 3">
    <name type="scientific">Mycobacterium tuberculosis</name>
    <dbReference type="NCBI Taxonomy" id="1773"/>
    <lineage>
        <taxon>Bacteria</taxon>
        <taxon>Bacillati</taxon>
        <taxon>Actinomycetota</taxon>
        <taxon>Actinomycetes</taxon>
        <taxon>Mycobacteriales</taxon>
        <taxon>Mycobacteriaceae</taxon>
        <taxon>Mycobacterium</taxon>
        <taxon>Mycobacterium tuberculosis complex</taxon>
    </lineage>
</organism>
<evidence type="ECO:0000313" key="3">
    <source>
        <dbReference type="Proteomes" id="UP000050164"/>
    </source>
</evidence>
<proteinExistence type="predicted"/>
<protein>
    <submittedName>
        <fullName evidence="2">Uncharacterized protein</fullName>
    </submittedName>
</protein>